<comment type="pathway">
    <text evidence="2">Glycan biosynthesis; alginate biosynthesis.</text>
</comment>
<feature type="transmembrane region" description="Helical" evidence="14">
    <location>
        <begin position="376"/>
        <end position="398"/>
    </location>
</feature>
<dbReference type="RefSeq" id="WP_289502702.1">
    <property type="nucleotide sequence ID" value="NZ_CP116805.1"/>
</dbReference>
<dbReference type="GO" id="GO:0042121">
    <property type="term" value="P:alginic acid biosynthetic process"/>
    <property type="evidence" value="ECO:0007669"/>
    <property type="project" value="UniProtKB-KW"/>
</dbReference>
<gene>
    <name evidence="15" type="ORF">PH603_11650</name>
</gene>
<feature type="transmembrane region" description="Helical" evidence="14">
    <location>
        <begin position="130"/>
        <end position="151"/>
    </location>
</feature>
<organism evidence="15 16">
    <name type="scientific">Gimibacter soli</name>
    <dbReference type="NCBI Taxonomy" id="3024400"/>
    <lineage>
        <taxon>Bacteria</taxon>
        <taxon>Pseudomonadati</taxon>
        <taxon>Pseudomonadota</taxon>
        <taxon>Alphaproteobacteria</taxon>
        <taxon>Kordiimonadales</taxon>
        <taxon>Temperatibacteraceae</taxon>
        <taxon>Gimibacter</taxon>
    </lineage>
</organism>
<evidence type="ECO:0000313" key="15">
    <source>
        <dbReference type="EMBL" id="WCL53190.1"/>
    </source>
</evidence>
<evidence type="ECO:0000256" key="8">
    <source>
        <dbReference type="ARBA" id="ARBA00022841"/>
    </source>
</evidence>
<dbReference type="Pfam" id="PF03062">
    <property type="entry name" value="MBOAT"/>
    <property type="match status" value="1"/>
</dbReference>
<dbReference type="Proteomes" id="UP001217500">
    <property type="component" value="Chromosome"/>
</dbReference>
<sequence length="527" mass="59645">MLFQTPLFFAFFTVFFGLYYLTRKHLRLQNILILIGSYVFYGAWDERFLVLIIASTATDYLAGLGAAGNKITNRQVGTALGYLFVGSFVALGAQWETSGQYFLAVMGLGAILVGIEFLSRRMDEAARRKFYVVSSVVINLSILGVFKYLNFFAESLVALGDTFGIGFSYVTLEIVLPVGISFYTFQTLSYTIDAYRGNLKPTDRFIELAAFVAFFPQLVAGPVERAAHLLPQFDRLRHLNWENIQTGAVLFAWGMFKKVVIADNIAPIANQAFADPSLMTAGQLFAGLLAFTFQIYCDFSGYSDMARGSARMLGFDLMLNFNLPYVSRTPSEFWRRWHISLSSWLRDYLYISLGGNRGGAIGTYRNLSLTMILGGLWHGASWTFVLWGTYHGLLLVIYRIFNIDDWLEGFKNRAMASRVAINGLLMAVMFGFTLIGWLIFRANDMASLGTYFIGLFGTEGWTDPSIVRVLHYIAPLVLVQIIQFRMRDLEFFWRVPKFIRLNLALAILYGLLFLPAVQTQAFIYFDF</sequence>
<comment type="subcellular location">
    <subcellularLocation>
        <location evidence="1">Cell membrane</location>
        <topology evidence="1">Multi-pass membrane protein</topology>
    </subcellularLocation>
</comment>
<evidence type="ECO:0000256" key="2">
    <source>
        <dbReference type="ARBA" id="ARBA00005182"/>
    </source>
</evidence>
<feature type="transmembrane region" description="Helical" evidence="14">
    <location>
        <begin position="465"/>
        <end position="482"/>
    </location>
</feature>
<feature type="transmembrane region" description="Helical" evidence="14">
    <location>
        <begin position="163"/>
        <end position="185"/>
    </location>
</feature>
<dbReference type="EMBL" id="CP116805">
    <property type="protein sequence ID" value="WCL53190.1"/>
    <property type="molecule type" value="Genomic_DNA"/>
</dbReference>
<evidence type="ECO:0000256" key="13">
    <source>
        <dbReference type="PIRNR" id="PIRNR016636"/>
    </source>
</evidence>
<feature type="transmembrane region" description="Helical" evidence="14">
    <location>
        <begin position="419"/>
        <end position="440"/>
    </location>
</feature>
<keyword evidence="6 13" id="KW-0808">Transferase</keyword>
<dbReference type="InterPro" id="IPR051085">
    <property type="entry name" value="MB_O-acyltransferase"/>
</dbReference>
<evidence type="ECO:0000256" key="3">
    <source>
        <dbReference type="ARBA" id="ARBA00010323"/>
    </source>
</evidence>
<feature type="transmembrane region" description="Helical" evidence="14">
    <location>
        <begin position="101"/>
        <end position="118"/>
    </location>
</feature>
<proteinExistence type="inferred from homology"/>
<keyword evidence="9 14" id="KW-1133">Transmembrane helix</keyword>
<dbReference type="PIRSF" id="PIRSF016636">
    <property type="entry name" value="AlgI_DltB"/>
    <property type="match status" value="1"/>
</dbReference>
<evidence type="ECO:0000256" key="4">
    <source>
        <dbReference type="ARBA" id="ARBA00016084"/>
    </source>
</evidence>
<dbReference type="PANTHER" id="PTHR13285:SF23">
    <property type="entry name" value="TEICHOIC ACID D-ALANYLTRANSFERASE"/>
    <property type="match status" value="1"/>
</dbReference>
<comment type="similarity">
    <text evidence="3 13">Belongs to the membrane-bound acyltransferase family.</text>
</comment>
<keyword evidence="7 14" id="KW-0812">Transmembrane</keyword>
<keyword evidence="8" id="KW-0016">Alginate biosynthesis</keyword>
<keyword evidence="16" id="KW-1185">Reference proteome</keyword>
<keyword evidence="5 13" id="KW-1003">Cell membrane</keyword>
<feature type="transmembrane region" description="Helical" evidence="14">
    <location>
        <begin position="28"/>
        <end position="44"/>
    </location>
</feature>
<dbReference type="PANTHER" id="PTHR13285">
    <property type="entry name" value="ACYLTRANSFERASE"/>
    <property type="match status" value="1"/>
</dbReference>
<feature type="transmembrane region" description="Helical" evidence="14">
    <location>
        <begin position="50"/>
        <end position="67"/>
    </location>
</feature>
<dbReference type="InterPro" id="IPR004299">
    <property type="entry name" value="MBOAT_fam"/>
</dbReference>
<feature type="transmembrane region" description="Helical" evidence="14">
    <location>
        <begin position="6"/>
        <end position="21"/>
    </location>
</feature>
<evidence type="ECO:0000256" key="7">
    <source>
        <dbReference type="ARBA" id="ARBA00022692"/>
    </source>
</evidence>
<dbReference type="InterPro" id="IPR028362">
    <property type="entry name" value="AlgI"/>
</dbReference>
<evidence type="ECO:0000256" key="6">
    <source>
        <dbReference type="ARBA" id="ARBA00022679"/>
    </source>
</evidence>
<feature type="transmembrane region" description="Helical" evidence="14">
    <location>
        <begin position="205"/>
        <end position="223"/>
    </location>
</feature>
<evidence type="ECO:0000256" key="1">
    <source>
        <dbReference type="ARBA" id="ARBA00004651"/>
    </source>
</evidence>
<protein>
    <recommendedName>
        <fullName evidence="4">Probable alginate O-acetylase AlgI</fullName>
    </recommendedName>
    <alternativeName>
        <fullName evidence="12">Alginate biosynthesis protein AlgI</fullName>
    </alternativeName>
</protein>
<dbReference type="InterPro" id="IPR024194">
    <property type="entry name" value="Ac/AlaTfrase_AlgI/DltB"/>
</dbReference>
<keyword evidence="11 13" id="KW-0012">Acyltransferase</keyword>
<feature type="transmembrane region" description="Helical" evidence="14">
    <location>
        <begin position="503"/>
        <end position="525"/>
    </location>
</feature>
<evidence type="ECO:0000313" key="16">
    <source>
        <dbReference type="Proteomes" id="UP001217500"/>
    </source>
</evidence>
<evidence type="ECO:0000256" key="12">
    <source>
        <dbReference type="ARBA" id="ARBA00031030"/>
    </source>
</evidence>
<reference evidence="15" key="1">
    <citation type="submission" date="2023-01" db="EMBL/GenBank/DDBJ databases">
        <title>The genome sequence of Kordiimonadaceae bacterium 6D33.</title>
        <authorList>
            <person name="Liu Y."/>
        </authorList>
    </citation>
    <scope>NUCLEOTIDE SEQUENCE</scope>
    <source>
        <strain evidence="15">6D33</strain>
    </source>
</reference>
<dbReference type="GO" id="GO:0016746">
    <property type="term" value="F:acyltransferase activity"/>
    <property type="evidence" value="ECO:0007669"/>
    <property type="project" value="UniProtKB-KW"/>
</dbReference>
<evidence type="ECO:0000256" key="9">
    <source>
        <dbReference type="ARBA" id="ARBA00022989"/>
    </source>
</evidence>
<name>A0AAF0BL92_9PROT</name>
<evidence type="ECO:0000256" key="11">
    <source>
        <dbReference type="ARBA" id="ARBA00023315"/>
    </source>
</evidence>
<dbReference type="PIRSF" id="PIRSF500217">
    <property type="entry name" value="AlgI"/>
    <property type="match status" value="1"/>
</dbReference>
<feature type="transmembrane region" description="Helical" evidence="14">
    <location>
        <begin position="79"/>
        <end position="95"/>
    </location>
</feature>
<evidence type="ECO:0000256" key="14">
    <source>
        <dbReference type="SAM" id="Phobius"/>
    </source>
</evidence>
<dbReference type="KEGG" id="gso:PH603_11650"/>
<keyword evidence="10 13" id="KW-0472">Membrane</keyword>
<dbReference type="GO" id="GO:0005886">
    <property type="term" value="C:plasma membrane"/>
    <property type="evidence" value="ECO:0007669"/>
    <property type="project" value="UniProtKB-SubCell"/>
</dbReference>
<accession>A0AAF0BL92</accession>
<dbReference type="AlphaFoldDB" id="A0AAF0BL92"/>
<evidence type="ECO:0000256" key="5">
    <source>
        <dbReference type="ARBA" id="ARBA00022475"/>
    </source>
</evidence>
<evidence type="ECO:0000256" key="10">
    <source>
        <dbReference type="ARBA" id="ARBA00023136"/>
    </source>
</evidence>